<evidence type="ECO:0000313" key="2">
    <source>
        <dbReference type="Proteomes" id="UP000466694"/>
    </source>
</evidence>
<gene>
    <name evidence="1" type="ORF">GHK48_00140</name>
</gene>
<dbReference type="Proteomes" id="UP000466694">
    <property type="component" value="Unassembled WGS sequence"/>
</dbReference>
<dbReference type="EMBL" id="WISZ01000004">
    <property type="protein sequence ID" value="MQX06786.1"/>
    <property type="molecule type" value="Genomic_DNA"/>
</dbReference>
<proteinExistence type="predicted"/>
<dbReference type="AlphaFoldDB" id="A0A844A587"/>
<organism evidence="1 2">
    <name type="scientific">Rhizobium fredii</name>
    <name type="common">Sinorhizobium fredii</name>
    <dbReference type="NCBI Taxonomy" id="380"/>
    <lineage>
        <taxon>Bacteria</taxon>
        <taxon>Pseudomonadati</taxon>
        <taxon>Pseudomonadota</taxon>
        <taxon>Alphaproteobacteria</taxon>
        <taxon>Hyphomicrobiales</taxon>
        <taxon>Rhizobiaceae</taxon>
        <taxon>Sinorhizobium/Ensifer group</taxon>
        <taxon>Sinorhizobium</taxon>
    </lineage>
</organism>
<dbReference type="RefSeq" id="WP_141322226.1">
    <property type="nucleotide sequence ID" value="NZ_BJNI01000062.1"/>
</dbReference>
<evidence type="ECO:0000313" key="1">
    <source>
        <dbReference type="EMBL" id="MQX06786.1"/>
    </source>
</evidence>
<protein>
    <submittedName>
        <fullName evidence="1">Uncharacterized protein</fullName>
    </submittedName>
</protein>
<accession>A0A844A587</accession>
<sequence>MRFHVDQLPDDESAMWQLADKLQGRSSDIVKIQDAIVSIDSRHMAEFRDGIEWPLGIPCRRAWGP</sequence>
<comment type="caution">
    <text evidence="1">The sequence shown here is derived from an EMBL/GenBank/DDBJ whole genome shotgun (WGS) entry which is preliminary data.</text>
</comment>
<reference evidence="1 2" key="1">
    <citation type="journal article" date="2013" name="Genome Biol.">
        <title>Comparative genomics of the core and accessory genomes of 48 Sinorhizobium strains comprising five genospecies.</title>
        <authorList>
            <person name="Sugawara M."/>
            <person name="Epstein B."/>
            <person name="Badgley B.D."/>
            <person name="Unno T."/>
            <person name="Xu L."/>
            <person name="Reese J."/>
            <person name="Gyaneshwar P."/>
            <person name="Denny R."/>
            <person name="Mudge J."/>
            <person name="Bharti A.K."/>
            <person name="Farmer A.D."/>
            <person name="May G.D."/>
            <person name="Woodward J.E."/>
            <person name="Medigue C."/>
            <person name="Vallenet D."/>
            <person name="Lajus A."/>
            <person name="Rouy Z."/>
            <person name="Martinez-Vaz B."/>
            <person name="Tiffin P."/>
            <person name="Young N.D."/>
            <person name="Sadowsky M.J."/>
        </authorList>
    </citation>
    <scope>NUCLEOTIDE SEQUENCE [LARGE SCALE GENOMIC DNA]</scope>
    <source>
        <strain evidence="1 2">USDA205</strain>
    </source>
</reference>
<name>A0A844A587_RHIFR</name>